<evidence type="ECO:0000313" key="4">
    <source>
        <dbReference type="Proteomes" id="UP001456524"/>
    </source>
</evidence>
<dbReference type="Pfam" id="PF10354">
    <property type="entry name" value="BMT5-like"/>
    <property type="match status" value="1"/>
</dbReference>
<gene>
    <name evidence="3" type="ORF">IWX90DRAFT_198147</name>
</gene>
<protein>
    <recommendedName>
        <fullName evidence="2">25S rRNA (uridine-N(3))-methyltransferase BMT5-like domain-containing protein</fullName>
    </recommendedName>
</protein>
<accession>A0ABR1XXI6</accession>
<proteinExistence type="predicted"/>
<feature type="compositionally biased region" description="Basic residues" evidence="1">
    <location>
        <begin position="1"/>
        <end position="13"/>
    </location>
</feature>
<feature type="compositionally biased region" description="Basic residues" evidence="1">
    <location>
        <begin position="313"/>
        <end position="325"/>
    </location>
</feature>
<feature type="region of interest" description="Disordered" evidence="1">
    <location>
        <begin position="299"/>
        <end position="335"/>
    </location>
</feature>
<comment type="caution">
    <text evidence="3">The sequence shown here is derived from an EMBL/GenBank/DDBJ whole genome shotgun (WGS) entry which is preliminary data.</text>
</comment>
<dbReference type="PANTHER" id="PTHR11538">
    <property type="entry name" value="PHENYLALANYL-TRNA SYNTHETASE"/>
    <property type="match status" value="1"/>
</dbReference>
<reference evidence="3 4" key="1">
    <citation type="journal article" date="2022" name="G3 (Bethesda)">
        <title>Enemy or ally: a genomic approach to elucidate the lifestyle of Phyllosticta citrichinaensis.</title>
        <authorList>
            <person name="Buijs V.A."/>
            <person name="Groenewald J.Z."/>
            <person name="Haridas S."/>
            <person name="LaButti K.M."/>
            <person name="Lipzen A."/>
            <person name="Martin F.M."/>
            <person name="Barry K."/>
            <person name="Grigoriev I.V."/>
            <person name="Crous P.W."/>
            <person name="Seidl M.F."/>
        </authorList>
    </citation>
    <scope>NUCLEOTIDE SEQUENCE [LARGE SCALE GENOMIC DNA]</scope>
    <source>
        <strain evidence="3 4">CBS 129764</strain>
    </source>
</reference>
<dbReference type="EMBL" id="JBBWUH010000004">
    <property type="protein sequence ID" value="KAK8170091.1"/>
    <property type="molecule type" value="Genomic_DNA"/>
</dbReference>
<feature type="region of interest" description="Disordered" evidence="1">
    <location>
        <begin position="1"/>
        <end position="80"/>
    </location>
</feature>
<evidence type="ECO:0000313" key="3">
    <source>
        <dbReference type="EMBL" id="KAK8170091.1"/>
    </source>
</evidence>
<evidence type="ECO:0000259" key="2">
    <source>
        <dbReference type="Pfam" id="PF10354"/>
    </source>
</evidence>
<keyword evidence="4" id="KW-1185">Reference proteome</keyword>
<feature type="compositionally biased region" description="Low complexity" evidence="1">
    <location>
        <begin position="56"/>
        <end position="69"/>
    </location>
</feature>
<dbReference type="InterPro" id="IPR019446">
    <property type="entry name" value="BMT5-like"/>
</dbReference>
<sequence length="335" mass="36285">MGRTKKAALHQGRRAGPAKEKQPAKNASHPQPPAKKQKTESRDTAHAKPTTVSSTASTSKPPQKQQQAAPAPPTIPFDPNERILLIGEGDFSFARSLVSHHGCADVLATCYDSAAELGEKYPQALDNVSYIEGEGMRVAYEVDATNLGKNKEVKRGGLTEGLAGVEGGARSDDVARARGKWDRIIFMFPHTGGKSTDVNRQVRFNQELLVSFFRSAVPLLSPSPPSPTPSTIIITLFEGEPYTLWNVRDLARHVGLKVQRSFRFQFDAYPGYKHARTLGNIEGGGGWKGEERAARTFIFEAGTGGGENSAAQKRGKGKGEKRKRKNGGDSDSDSD</sequence>
<dbReference type="Proteomes" id="UP001456524">
    <property type="component" value="Unassembled WGS sequence"/>
</dbReference>
<feature type="compositionally biased region" description="Basic and acidic residues" evidence="1">
    <location>
        <begin position="37"/>
        <end position="46"/>
    </location>
</feature>
<dbReference type="PANTHER" id="PTHR11538:SF26">
    <property type="entry name" value="FERREDOXIN-FOLD ANTICODON-BINDING DOMAIN-CONTAINING PROTEIN 1"/>
    <property type="match status" value="1"/>
</dbReference>
<evidence type="ECO:0000256" key="1">
    <source>
        <dbReference type="SAM" id="MobiDB-lite"/>
    </source>
</evidence>
<organism evidence="3 4">
    <name type="scientific">Phyllosticta citrichinensis</name>
    <dbReference type="NCBI Taxonomy" id="1130410"/>
    <lineage>
        <taxon>Eukaryota</taxon>
        <taxon>Fungi</taxon>
        <taxon>Dikarya</taxon>
        <taxon>Ascomycota</taxon>
        <taxon>Pezizomycotina</taxon>
        <taxon>Dothideomycetes</taxon>
        <taxon>Dothideomycetes incertae sedis</taxon>
        <taxon>Botryosphaeriales</taxon>
        <taxon>Phyllostictaceae</taxon>
        <taxon>Phyllosticta</taxon>
    </lineage>
</organism>
<feature type="domain" description="25S rRNA (uridine-N(3))-methyltransferase BMT5-like" evidence="2">
    <location>
        <begin position="84"/>
        <end position="276"/>
    </location>
</feature>
<name>A0ABR1XXI6_9PEZI</name>